<sequence>MATGDLKGCLRKLEASLRSLKYPRDVDYQRLAVGDPSACLPIVSFAFTSFSPSLTEYLVDFGVELTGMNDLRFIENVYKVLRDVFSYKPLLTKQQFLQFGFAERKVSILCDVIGLVLSKHKELTKNSKHLSKPKKRPVLKSCVKNEIPSDDSNSQELTALMMPLKQPLVERHLGGSSAAAQIRHSSAEHPQQEEESEKELDSERLEDSSQPAESTECVLESRLRVLEEGLLETVGRLEQRLALMELKIHALEKSLAGKIIIESNQWENLESRVLLLETRLALTSAQFRKLGNSCGKCSVLGRLQTTLEVRGQYTATDGFRKQNFSGLTSGDGILSTQNNEFKEDTEFLFVSVKVSANGSSAVIQTSLDDNDNGNIASPLPTASQSFKERLDRIVYMMKDTSDILQNVEPTM</sequence>
<accession>A0AC58JFH0</accession>
<dbReference type="Proteomes" id="UP000000437">
    <property type="component" value="Chromosome 1"/>
</dbReference>
<dbReference type="RefSeq" id="XP_073805229.1">
    <property type="nucleotide sequence ID" value="XM_073949128.1"/>
</dbReference>
<evidence type="ECO:0000313" key="1">
    <source>
        <dbReference type="Proteomes" id="UP000000437"/>
    </source>
</evidence>
<name>A0AC58JFH0_DANRE</name>
<proteinExistence type="predicted"/>
<protein>
    <submittedName>
        <fullName evidence="2">Centrosomal protein of 44 kDa isoform X2</fullName>
    </submittedName>
</protein>
<evidence type="ECO:0000313" key="2">
    <source>
        <dbReference type="RefSeq" id="XP_073805229.1"/>
    </source>
</evidence>
<gene>
    <name evidence="2" type="primary">cep44</name>
    <name evidence="2" type="synonym">zgc:153894</name>
</gene>
<keyword evidence="1" id="KW-1185">Reference proteome</keyword>
<organism evidence="1 2">
    <name type="scientific">Danio rerio</name>
    <name type="common">Zebrafish</name>
    <name type="synonym">Brachydanio rerio</name>
    <dbReference type="NCBI Taxonomy" id="7955"/>
    <lineage>
        <taxon>Eukaryota</taxon>
        <taxon>Metazoa</taxon>
        <taxon>Chordata</taxon>
        <taxon>Craniata</taxon>
        <taxon>Vertebrata</taxon>
        <taxon>Euteleostomi</taxon>
        <taxon>Actinopterygii</taxon>
        <taxon>Neopterygii</taxon>
        <taxon>Teleostei</taxon>
        <taxon>Ostariophysi</taxon>
        <taxon>Cypriniformes</taxon>
        <taxon>Danionidae</taxon>
        <taxon>Danioninae</taxon>
        <taxon>Danio</taxon>
    </lineage>
</organism>
<reference evidence="2" key="1">
    <citation type="submission" date="2025-08" db="UniProtKB">
        <authorList>
            <consortium name="RefSeq"/>
        </authorList>
    </citation>
    <scope>IDENTIFICATION</scope>
    <source>
        <strain evidence="2">Tuebingen</strain>
        <tissue evidence="2">Fibroblasts and whole tissue</tissue>
    </source>
</reference>